<dbReference type="EMBL" id="BOOU01000062">
    <property type="protein sequence ID" value="GII79742.1"/>
    <property type="molecule type" value="Genomic_DNA"/>
</dbReference>
<sequence length="378" mass="40272">MPVVLGPEATPVPLPPGPATPLPASWEALARRIGHTPMVPVEVRIGARRRVLWLKLEGCNPFGSIKDRTAYALIRSLERRHGDGGPLTIVESTSGNLGAALAGMCRLRGHSLIAVVDPKNSPVNLAAMRRFGARIEMVHRPDETGSYLGGRLARVREICARENACWTDQYANPANPEVHFRQTGPEILLDAGYDTDCVFAAVSTGGTLAGIARYLRSQRPKLITKVIGVDAVGSIALCGRPATRKLTGYGASRPSAFVQDAQVDGTAWVDDAETVAMCWKLAAEAGLCLGGSSGAVVAASVRRLARDPDTSKIVCVCPDDGVKYRDTIYDAGWVRDQGIDVEAVLDRHDAAGLRFGGLVAATGRDVRAPDAPVLPRRC</sequence>
<organism evidence="4 5">
    <name type="scientific">Sphaerisporangium rufum</name>
    <dbReference type="NCBI Taxonomy" id="1381558"/>
    <lineage>
        <taxon>Bacteria</taxon>
        <taxon>Bacillati</taxon>
        <taxon>Actinomycetota</taxon>
        <taxon>Actinomycetes</taxon>
        <taxon>Streptosporangiales</taxon>
        <taxon>Streptosporangiaceae</taxon>
        <taxon>Sphaerisporangium</taxon>
    </lineage>
</organism>
<feature type="domain" description="Tryptophan synthase beta chain-like PALP" evidence="3">
    <location>
        <begin position="32"/>
        <end position="319"/>
    </location>
</feature>
<dbReference type="InterPro" id="IPR001926">
    <property type="entry name" value="TrpB-like_PALP"/>
</dbReference>
<evidence type="ECO:0000256" key="1">
    <source>
        <dbReference type="ARBA" id="ARBA00001933"/>
    </source>
</evidence>
<name>A0A919R4W0_9ACTN</name>
<dbReference type="PANTHER" id="PTHR10314">
    <property type="entry name" value="CYSTATHIONINE BETA-SYNTHASE"/>
    <property type="match status" value="1"/>
</dbReference>
<dbReference type="SUPFAM" id="SSF53686">
    <property type="entry name" value="Tryptophan synthase beta subunit-like PLP-dependent enzymes"/>
    <property type="match status" value="1"/>
</dbReference>
<evidence type="ECO:0000313" key="5">
    <source>
        <dbReference type="Proteomes" id="UP000655287"/>
    </source>
</evidence>
<proteinExistence type="predicted"/>
<evidence type="ECO:0000259" key="3">
    <source>
        <dbReference type="Pfam" id="PF00291"/>
    </source>
</evidence>
<protein>
    <submittedName>
        <fullName evidence="4">2,3-diaminopropionate biosynthesis protein SbnA</fullName>
    </submittedName>
</protein>
<dbReference type="Gene3D" id="3.40.50.1100">
    <property type="match status" value="2"/>
</dbReference>
<evidence type="ECO:0000313" key="4">
    <source>
        <dbReference type="EMBL" id="GII79742.1"/>
    </source>
</evidence>
<comment type="cofactor">
    <cofactor evidence="1">
        <name>pyridoxal 5'-phosphate</name>
        <dbReference type="ChEBI" id="CHEBI:597326"/>
    </cofactor>
</comment>
<evidence type="ECO:0000256" key="2">
    <source>
        <dbReference type="ARBA" id="ARBA00022898"/>
    </source>
</evidence>
<dbReference type="GO" id="GO:1901605">
    <property type="term" value="P:alpha-amino acid metabolic process"/>
    <property type="evidence" value="ECO:0007669"/>
    <property type="project" value="UniProtKB-ARBA"/>
</dbReference>
<accession>A0A919R4W0</accession>
<dbReference type="AlphaFoldDB" id="A0A919R4W0"/>
<dbReference type="InterPro" id="IPR036052">
    <property type="entry name" value="TrpB-like_PALP_sf"/>
</dbReference>
<dbReference type="CDD" id="cd01561">
    <property type="entry name" value="CBS_like"/>
    <property type="match status" value="1"/>
</dbReference>
<gene>
    <name evidence="4" type="primary">sbnA</name>
    <name evidence="4" type="ORF">Sru01_47240</name>
</gene>
<dbReference type="Pfam" id="PF00291">
    <property type="entry name" value="PALP"/>
    <property type="match status" value="1"/>
</dbReference>
<keyword evidence="5" id="KW-1185">Reference proteome</keyword>
<keyword evidence="2" id="KW-0663">Pyridoxal phosphate</keyword>
<reference evidence="4" key="1">
    <citation type="submission" date="2021-01" db="EMBL/GenBank/DDBJ databases">
        <title>Whole genome shotgun sequence of Sphaerisporangium rufum NBRC 109079.</title>
        <authorList>
            <person name="Komaki H."/>
            <person name="Tamura T."/>
        </authorList>
    </citation>
    <scope>NUCLEOTIDE SEQUENCE</scope>
    <source>
        <strain evidence="4">NBRC 109079</strain>
    </source>
</reference>
<comment type="caution">
    <text evidence="4">The sequence shown here is derived from an EMBL/GenBank/DDBJ whole genome shotgun (WGS) entry which is preliminary data.</text>
</comment>
<dbReference type="InterPro" id="IPR050214">
    <property type="entry name" value="Cys_Synth/Cystath_Beta-Synth"/>
</dbReference>
<dbReference type="Proteomes" id="UP000655287">
    <property type="component" value="Unassembled WGS sequence"/>
</dbReference>
<dbReference type="RefSeq" id="WP_203989879.1">
    <property type="nucleotide sequence ID" value="NZ_BOOU01000062.1"/>
</dbReference>